<dbReference type="GO" id="GO:0005506">
    <property type="term" value="F:iron ion binding"/>
    <property type="evidence" value="ECO:0007669"/>
    <property type="project" value="InterPro"/>
</dbReference>
<dbReference type="RefSeq" id="XP_040785751.1">
    <property type="nucleotide sequence ID" value="XM_040931136.1"/>
</dbReference>
<dbReference type="SUPFAM" id="SSF48264">
    <property type="entry name" value="Cytochrome P450"/>
    <property type="match status" value="1"/>
</dbReference>
<dbReference type="Pfam" id="PF00067">
    <property type="entry name" value="p450"/>
    <property type="match status" value="1"/>
</dbReference>
<evidence type="ECO:0000256" key="1">
    <source>
        <dbReference type="PIRSR" id="PIRSR602401-1"/>
    </source>
</evidence>
<comment type="caution">
    <text evidence="3">The sequence shown here is derived from an EMBL/GenBank/DDBJ whole genome shotgun (WGS) entry which is preliminary data.</text>
</comment>
<sequence>MSAFGILGALTATYLIYWIVRAVYRVKFHPLSRFPGSKVAAASAAWYEWYWNFHQPGQLLFEIERQHQKYGPIIRIGPSDLHINDPEVYQDVTRVGSKFVKDAKFYNFITFPGSSIGETDPAAHRIRRQVLTPAFSPQRVQELAPFIKQQVDKLLSRFSEFAKTSTPVDVNAASKAFTMDIISKILFGQQVGCLDDPEFRNDFVRYIKEAFEMGWTATAFPELTKFMLSVPDWLSKAIFPIPIMIFKEVSSYLERQKHTTSVAEPEHMKSVVIDMLVDANSAKGHVVPTPDQLTEEIIMLLSAGNDTTSDALIIGIWQICRHPEVVRRLEDELNMAFPNVRNTDAITYENVRSLPYLNAVIKEILRISNPLPGRLPRLVPQEGYNLYGQHVPAGTALNFSAHLLNRHPSVWTNPKDFDPNRWLGSDTAFLDKYLATFQNGTRQCLGKQYVSDFSIRSAAWLTSPVD</sequence>
<feature type="binding site" description="axial binding residue" evidence="1">
    <location>
        <position position="444"/>
    </location>
    <ligand>
        <name>heme</name>
        <dbReference type="ChEBI" id="CHEBI:30413"/>
    </ligand>
    <ligandPart>
        <name>Fe</name>
        <dbReference type="ChEBI" id="CHEBI:18248"/>
    </ligandPart>
</feature>
<dbReference type="OrthoDB" id="3945418at2759"/>
<name>A0A9P4L6L5_9PLEO</name>
<keyword evidence="2" id="KW-0812">Transmembrane</keyword>
<evidence type="ECO:0000313" key="3">
    <source>
        <dbReference type="EMBL" id="KAF1843188.1"/>
    </source>
</evidence>
<feature type="transmembrane region" description="Helical" evidence="2">
    <location>
        <begin position="6"/>
        <end position="24"/>
    </location>
</feature>
<dbReference type="PRINTS" id="PR00463">
    <property type="entry name" value="EP450I"/>
</dbReference>
<gene>
    <name evidence="3" type="ORF">K460DRAFT_341046</name>
</gene>
<dbReference type="InterPro" id="IPR050121">
    <property type="entry name" value="Cytochrome_P450_monoxygenase"/>
</dbReference>
<dbReference type="GeneID" id="63848388"/>
<protein>
    <submittedName>
        <fullName evidence="3">Cytochrome P450</fullName>
    </submittedName>
</protein>
<dbReference type="EMBL" id="ML976617">
    <property type="protein sequence ID" value="KAF1843188.1"/>
    <property type="molecule type" value="Genomic_DNA"/>
</dbReference>
<dbReference type="CDD" id="cd11062">
    <property type="entry name" value="CYP58-like"/>
    <property type="match status" value="1"/>
</dbReference>
<reference evidence="3" key="1">
    <citation type="submission" date="2020-01" db="EMBL/GenBank/DDBJ databases">
        <authorList>
            <consortium name="DOE Joint Genome Institute"/>
            <person name="Haridas S."/>
            <person name="Albert R."/>
            <person name="Binder M."/>
            <person name="Bloem J."/>
            <person name="Labutti K."/>
            <person name="Salamov A."/>
            <person name="Andreopoulos B."/>
            <person name="Baker S.E."/>
            <person name="Barry K."/>
            <person name="Bills G."/>
            <person name="Bluhm B.H."/>
            <person name="Cannon C."/>
            <person name="Castanera R."/>
            <person name="Culley D.E."/>
            <person name="Daum C."/>
            <person name="Ezra D."/>
            <person name="Gonzalez J.B."/>
            <person name="Henrissat B."/>
            <person name="Kuo A."/>
            <person name="Liang C."/>
            <person name="Lipzen A."/>
            <person name="Lutzoni F."/>
            <person name="Magnuson J."/>
            <person name="Mondo S."/>
            <person name="Nolan M."/>
            <person name="Ohm R."/>
            <person name="Pangilinan J."/>
            <person name="Park H.-J."/>
            <person name="Ramirez L."/>
            <person name="Alfaro M."/>
            <person name="Sun H."/>
            <person name="Tritt A."/>
            <person name="Yoshinaga Y."/>
            <person name="Zwiers L.-H."/>
            <person name="Turgeon B.G."/>
            <person name="Goodwin S.B."/>
            <person name="Spatafora J.W."/>
            <person name="Crous P.W."/>
            <person name="Grigoriev I.V."/>
        </authorList>
    </citation>
    <scope>NUCLEOTIDE SEQUENCE</scope>
    <source>
        <strain evidence="3">CBS 394.84</strain>
    </source>
</reference>
<dbReference type="GO" id="GO:0016705">
    <property type="term" value="F:oxidoreductase activity, acting on paired donors, with incorporation or reduction of molecular oxygen"/>
    <property type="evidence" value="ECO:0007669"/>
    <property type="project" value="InterPro"/>
</dbReference>
<keyword evidence="1" id="KW-0349">Heme</keyword>
<keyword evidence="2" id="KW-0472">Membrane</keyword>
<dbReference type="GO" id="GO:0020037">
    <property type="term" value="F:heme binding"/>
    <property type="evidence" value="ECO:0007669"/>
    <property type="project" value="InterPro"/>
</dbReference>
<comment type="cofactor">
    <cofactor evidence="1">
        <name>heme</name>
        <dbReference type="ChEBI" id="CHEBI:30413"/>
    </cofactor>
</comment>
<evidence type="ECO:0000313" key="4">
    <source>
        <dbReference type="Proteomes" id="UP000800039"/>
    </source>
</evidence>
<organism evidence="3 4">
    <name type="scientific">Cucurbitaria berberidis CBS 394.84</name>
    <dbReference type="NCBI Taxonomy" id="1168544"/>
    <lineage>
        <taxon>Eukaryota</taxon>
        <taxon>Fungi</taxon>
        <taxon>Dikarya</taxon>
        <taxon>Ascomycota</taxon>
        <taxon>Pezizomycotina</taxon>
        <taxon>Dothideomycetes</taxon>
        <taxon>Pleosporomycetidae</taxon>
        <taxon>Pleosporales</taxon>
        <taxon>Pleosporineae</taxon>
        <taxon>Cucurbitariaceae</taxon>
        <taxon>Cucurbitaria</taxon>
    </lineage>
</organism>
<dbReference type="Proteomes" id="UP000800039">
    <property type="component" value="Unassembled WGS sequence"/>
</dbReference>
<dbReference type="PANTHER" id="PTHR24305">
    <property type="entry name" value="CYTOCHROME P450"/>
    <property type="match status" value="1"/>
</dbReference>
<dbReference type="PANTHER" id="PTHR24305:SF234">
    <property type="entry name" value="CYTOCHROME P450"/>
    <property type="match status" value="1"/>
</dbReference>
<proteinExistence type="predicted"/>
<keyword evidence="2" id="KW-1133">Transmembrane helix</keyword>
<dbReference type="InterPro" id="IPR002401">
    <property type="entry name" value="Cyt_P450_E_grp-I"/>
</dbReference>
<accession>A0A9P4L6L5</accession>
<keyword evidence="1" id="KW-0408">Iron</keyword>
<dbReference type="InterPro" id="IPR001128">
    <property type="entry name" value="Cyt_P450"/>
</dbReference>
<dbReference type="AlphaFoldDB" id="A0A9P4L6L5"/>
<dbReference type="Gene3D" id="1.10.630.10">
    <property type="entry name" value="Cytochrome P450"/>
    <property type="match status" value="1"/>
</dbReference>
<dbReference type="InterPro" id="IPR036396">
    <property type="entry name" value="Cyt_P450_sf"/>
</dbReference>
<evidence type="ECO:0000256" key="2">
    <source>
        <dbReference type="SAM" id="Phobius"/>
    </source>
</evidence>
<keyword evidence="1" id="KW-0479">Metal-binding</keyword>
<keyword evidence="4" id="KW-1185">Reference proteome</keyword>
<dbReference type="GO" id="GO:0004497">
    <property type="term" value="F:monooxygenase activity"/>
    <property type="evidence" value="ECO:0007669"/>
    <property type="project" value="InterPro"/>
</dbReference>